<organism evidence="2 3">
    <name type="scientific">Dactylosporangium darangshiense</name>
    <dbReference type="NCBI Taxonomy" id="579108"/>
    <lineage>
        <taxon>Bacteria</taxon>
        <taxon>Bacillati</taxon>
        <taxon>Actinomycetota</taxon>
        <taxon>Actinomycetes</taxon>
        <taxon>Micromonosporales</taxon>
        <taxon>Micromonosporaceae</taxon>
        <taxon>Dactylosporangium</taxon>
    </lineage>
</organism>
<feature type="transmembrane region" description="Helical" evidence="1">
    <location>
        <begin position="171"/>
        <end position="193"/>
    </location>
</feature>
<accession>A0ABP8DB15</accession>
<reference evidence="3" key="1">
    <citation type="journal article" date="2019" name="Int. J. Syst. Evol. Microbiol.">
        <title>The Global Catalogue of Microorganisms (GCM) 10K type strain sequencing project: providing services to taxonomists for standard genome sequencing and annotation.</title>
        <authorList>
            <consortium name="The Broad Institute Genomics Platform"/>
            <consortium name="The Broad Institute Genome Sequencing Center for Infectious Disease"/>
            <person name="Wu L."/>
            <person name="Ma J."/>
        </authorList>
    </citation>
    <scope>NUCLEOTIDE SEQUENCE [LARGE SCALE GENOMIC DNA]</scope>
    <source>
        <strain evidence="3">JCM 17441</strain>
    </source>
</reference>
<evidence type="ECO:0000313" key="2">
    <source>
        <dbReference type="EMBL" id="GAA4251685.1"/>
    </source>
</evidence>
<evidence type="ECO:0000313" key="3">
    <source>
        <dbReference type="Proteomes" id="UP001500620"/>
    </source>
</evidence>
<gene>
    <name evidence="2" type="ORF">GCM10022255_045280</name>
</gene>
<keyword evidence="1" id="KW-0472">Membrane</keyword>
<comment type="caution">
    <text evidence="2">The sequence shown here is derived from an EMBL/GenBank/DDBJ whole genome shotgun (WGS) entry which is preliminary data.</text>
</comment>
<dbReference type="Proteomes" id="UP001500620">
    <property type="component" value="Unassembled WGS sequence"/>
</dbReference>
<name>A0ABP8DB15_9ACTN</name>
<keyword evidence="3" id="KW-1185">Reference proteome</keyword>
<feature type="transmembrane region" description="Helical" evidence="1">
    <location>
        <begin position="43"/>
        <end position="64"/>
    </location>
</feature>
<feature type="transmembrane region" description="Helical" evidence="1">
    <location>
        <begin position="122"/>
        <end position="141"/>
    </location>
</feature>
<keyword evidence="1" id="KW-1133">Transmembrane helix</keyword>
<proteinExistence type="predicted"/>
<dbReference type="EMBL" id="BAABAT010000011">
    <property type="protein sequence ID" value="GAA4251685.1"/>
    <property type="molecule type" value="Genomic_DNA"/>
</dbReference>
<protein>
    <submittedName>
        <fullName evidence="2">Uncharacterized protein</fullName>
    </submittedName>
</protein>
<keyword evidence="1" id="KW-0812">Transmembrane</keyword>
<sequence>MRRGPRLDFRPMAARPGVYDETPSSGEPRGVLMSQSLRSPVSGAFWLAVAAALVTVGDAVIVALGRYRFDTGVDGYGWVIGGPPYDGTRQRFVFCLVVAVLVAVVGLAAAVLLTRARPGTRLAVLYSLPACVVVNLFTVVYGPENIGSQQKGVSPADLAETEAAFNHLFPLWYTGGHALALGLLAALTARLLFVLRKPDVRDFYEYQDPDAPPVVPWAKAVRRG</sequence>
<evidence type="ECO:0000256" key="1">
    <source>
        <dbReference type="SAM" id="Phobius"/>
    </source>
</evidence>
<feature type="transmembrane region" description="Helical" evidence="1">
    <location>
        <begin position="91"/>
        <end position="113"/>
    </location>
</feature>